<keyword evidence="6 13" id="KW-0441">Lipid A biosynthesis</keyword>
<dbReference type="HAMAP" id="MF_00409">
    <property type="entry name" value="LpxK"/>
    <property type="match status" value="1"/>
</dbReference>
<keyword evidence="8 13" id="KW-0547">Nucleotide-binding</keyword>
<evidence type="ECO:0000256" key="4">
    <source>
        <dbReference type="ARBA" id="ARBA00016436"/>
    </source>
</evidence>
<evidence type="ECO:0000256" key="6">
    <source>
        <dbReference type="ARBA" id="ARBA00022556"/>
    </source>
</evidence>
<dbReference type="SUPFAM" id="SSF52540">
    <property type="entry name" value="P-loop containing nucleoside triphosphate hydrolases"/>
    <property type="match status" value="1"/>
</dbReference>
<protein>
    <recommendedName>
        <fullName evidence="4 13">Tetraacyldisaccharide 4'-kinase</fullName>
        <ecNumber evidence="3 13">2.7.1.130</ecNumber>
    </recommendedName>
    <alternativeName>
        <fullName evidence="12 13">Lipid A 4'-kinase</fullName>
    </alternativeName>
</protein>
<dbReference type="Pfam" id="PF02606">
    <property type="entry name" value="LpxK"/>
    <property type="match status" value="1"/>
</dbReference>
<name>A0AAX2J595_KINKI</name>
<dbReference type="EC" id="2.7.1.130" evidence="3 13"/>
<keyword evidence="5 13" id="KW-0444">Lipid biosynthesis</keyword>
<comment type="catalytic activity">
    <reaction evidence="13">
        <text>a lipid A disaccharide + ATP = a lipid IVA + ADP + H(+)</text>
        <dbReference type="Rhea" id="RHEA:67840"/>
        <dbReference type="ChEBI" id="CHEBI:15378"/>
        <dbReference type="ChEBI" id="CHEBI:30616"/>
        <dbReference type="ChEBI" id="CHEBI:176343"/>
        <dbReference type="ChEBI" id="CHEBI:176425"/>
        <dbReference type="ChEBI" id="CHEBI:456216"/>
        <dbReference type="EC" id="2.7.1.130"/>
    </reaction>
</comment>
<evidence type="ECO:0000313" key="14">
    <source>
        <dbReference type="EMBL" id="SQH25770.1"/>
    </source>
</evidence>
<evidence type="ECO:0000256" key="5">
    <source>
        <dbReference type="ARBA" id="ARBA00022516"/>
    </source>
</evidence>
<dbReference type="GeneID" id="93263242"/>
<reference evidence="14 15" key="1">
    <citation type="submission" date="2018-06" db="EMBL/GenBank/DDBJ databases">
        <authorList>
            <consortium name="Pathogen Informatics"/>
            <person name="Doyle S."/>
        </authorList>
    </citation>
    <scope>NUCLEOTIDE SEQUENCE [LARGE SCALE GENOMIC DNA]</scope>
    <source>
        <strain evidence="14 15">NCTC10529</strain>
    </source>
</reference>
<keyword evidence="11 13" id="KW-0443">Lipid metabolism</keyword>
<evidence type="ECO:0000256" key="1">
    <source>
        <dbReference type="ARBA" id="ARBA00002274"/>
    </source>
</evidence>
<dbReference type="GO" id="GO:0005886">
    <property type="term" value="C:plasma membrane"/>
    <property type="evidence" value="ECO:0007669"/>
    <property type="project" value="TreeGrafter"/>
</dbReference>
<evidence type="ECO:0000256" key="7">
    <source>
        <dbReference type="ARBA" id="ARBA00022679"/>
    </source>
</evidence>
<organism evidence="14 15">
    <name type="scientific">Kingella kingae</name>
    <dbReference type="NCBI Taxonomy" id="504"/>
    <lineage>
        <taxon>Bacteria</taxon>
        <taxon>Pseudomonadati</taxon>
        <taxon>Pseudomonadota</taxon>
        <taxon>Betaproteobacteria</taxon>
        <taxon>Neisseriales</taxon>
        <taxon>Neisseriaceae</taxon>
        <taxon>Kingella</taxon>
    </lineage>
</organism>
<dbReference type="Proteomes" id="UP000248598">
    <property type="component" value="Chromosome 1"/>
</dbReference>
<evidence type="ECO:0000256" key="13">
    <source>
        <dbReference type="HAMAP-Rule" id="MF_00409"/>
    </source>
</evidence>
<dbReference type="AlphaFoldDB" id="A0AAX2J595"/>
<dbReference type="RefSeq" id="WP_003787678.1">
    <property type="nucleotide sequence ID" value="NZ_CP091518.1"/>
</dbReference>
<dbReference type="PANTHER" id="PTHR42724">
    <property type="entry name" value="TETRAACYLDISACCHARIDE 4'-KINASE"/>
    <property type="match status" value="1"/>
</dbReference>
<comment type="pathway">
    <text evidence="2 13">Glycolipid biosynthesis; lipid IV(A) biosynthesis; lipid IV(A) from (3R)-3-hydroxytetradecanoyl-[acyl-carrier-protein] and UDP-N-acetyl-alpha-D-glucosamine: step 6/6.</text>
</comment>
<dbReference type="GO" id="GO:0009029">
    <property type="term" value="F:lipid-A 4'-kinase activity"/>
    <property type="evidence" value="ECO:0007669"/>
    <property type="project" value="UniProtKB-UniRule"/>
</dbReference>
<proteinExistence type="inferred from homology"/>
<evidence type="ECO:0000256" key="12">
    <source>
        <dbReference type="ARBA" id="ARBA00029757"/>
    </source>
</evidence>
<dbReference type="PANTHER" id="PTHR42724:SF1">
    <property type="entry name" value="TETRAACYLDISACCHARIDE 4'-KINASE, MITOCHONDRIAL-RELATED"/>
    <property type="match status" value="1"/>
</dbReference>
<dbReference type="GO" id="GO:0009245">
    <property type="term" value="P:lipid A biosynthetic process"/>
    <property type="evidence" value="ECO:0007669"/>
    <property type="project" value="UniProtKB-UniRule"/>
</dbReference>
<dbReference type="InterPro" id="IPR027417">
    <property type="entry name" value="P-loop_NTPase"/>
</dbReference>
<evidence type="ECO:0000256" key="2">
    <source>
        <dbReference type="ARBA" id="ARBA00004870"/>
    </source>
</evidence>
<gene>
    <name evidence="13 14" type="primary">lpxK</name>
    <name evidence="14" type="ORF">NCTC10529_01983</name>
</gene>
<dbReference type="InterPro" id="IPR003758">
    <property type="entry name" value="LpxK"/>
</dbReference>
<accession>A0AAX2J595</accession>
<dbReference type="GO" id="GO:0005524">
    <property type="term" value="F:ATP binding"/>
    <property type="evidence" value="ECO:0007669"/>
    <property type="project" value="UniProtKB-UniRule"/>
</dbReference>
<evidence type="ECO:0000256" key="3">
    <source>
        <dbReference type="ARBA" id="ARBA00012071"/>
    </source>
</evidence>
<feature type="binding site" evidence="13">
    <location>
        <begin position="61"/>
        <end position="68"/>
    </location>
    <ligand>
        <name>ATP</name>
        <dbReference type="ChEBI" id="CHEBI:30616"/>
    </ligand>
</feature>
<comment type="function">
    <text evidence="1 13">Transfers the gamma-phosphate of ATP to the 4'-position of a tetraacyldisaccharide 1-phosphate intermediate (termed DS-1-P) to form tetraacyldisaccharide 1,4'-bis-phosphate (lipid IVA).</text>
</comment>
<keyword evidence="7 13" id="KW-0808">Transferase</keyword>
<keyword evidence="10 13" id="KW-0067">ATP-binding</keyword>
<sequence>MKLHQLIEQHWQTPNPILRVLLTPLSRLFALIAQHRRQRYQHNPHKIQKLPVPVVIVGNIHAGGTGKTPITAALVRGLQQRGVRVGIISRGYGRQSSEIYVLHAHSQAADVGDEPLMLYRQTAAPMAVGANRYVTGQALLAHYPDIQLLVADDGLQHYALHRDMEIGVFPAADLRRLSELDVLPNGSLREPIARLGELDGVVLSQANADDITWAQEQTVFPHDLFASSVVCGAPYRFNQANEKLDPSSLHPNQTCVAVAGIARPERFFQSLRDMGIELAQTLALADHAVLSLDDLPAADYVLITEKDAVKLPTHAPDCIWVLPIEARIEPDLADWVCAKLGL</sequence>
<keyword evidence="9 13" id="KW-0418">Kinase</keyword>
<dbReference type="EMBL" id="LS483426">
    <property type="protein sequence ID" value="SQH25770.1"/>
    <property type="molecule type" value="Genomic_DNA"/>
</dbReference>
<evidence type="ECO:0000256" key="11">
    <source>
        <dbReference type="ARBA" id="ARBA00023098"/>
    </source>
</evidence>
<evidence type="ECO:0000256" key="9">
    <source>
        <dbReference type="ARBA" id="ARBA00022777"/>
    </source>
</evidence>
<evidence type="ECO:0000313" key="15">
    <source>
        <dbReference type="Proteomes" id="UP000248598"/>
    </source>
</evidence>
<evidence type="ECO:0000256" key="10">
    <source>
        <dbReference type="ARBA" id="ARBA00022840"/>
    </source>
</evidence>
<evidence type="ECO:0000256" key="8">
    <source>
        <dbReference type="ARBA" id="ARBA00022741"/>
    </source>
</evidence>
<dbReference type="CDD" id="cd01983">
    <property type="entry name" value="SIMIBI"/>
    <property type="match status" value="1"/>
</dbReference>
<dbReference type="GO" id="GO:0009244">
    <property type="term" value="P:lipopolysaccharide core region biosynthetic process"/>
    <property type="evidence" value="ECO:0007669"/>
    <property type="project" value="TreeGrafter"/>
</dbReference>
<dbReference type="NCBIfam" id="TIGR00682">
    <property type="entry name" value="lpxK"/>
    <property type="match status" value="1"/>
</dbReference>
<comment type="similarity">
    <text evidence="13">Belongs to the LpxK family.</text>
</comment>